<keyword evidence="1 2" id="KW-0274">FAD</keyword>
<feature type="active site" evidence="2">
    <location>
        <position position="320"/>
    </location>
</feature>
<dbReference type="Gene3D" id="3.30.465.10">
    <property type="match status" value="1"/>
</dbReference>
<comment type="cofactor">
    <cofactor evidence="2">
        <name>FAD</name>
        <dbReference type="ChEBI" id="CHEBI:57692"/>
    </cofactor>
</comment>
<dbReference type="GO" id="GO:0071555">
    <property type="term" value="P:cell wall organization"/>
    <property type="evidence" value="ECO:0007669"/>
    <property type="project" value="UniProtKB-KW"/>
</dbReference>
<keyword evidence="2" id="KW-0521">NADP</keyword>
<dbReference type="PANTHER" id="PTHR21071">
    <property type="entry name" value="UDP-N-ACETYLENOLPYRUVOYLGLUCOSAMINE REDUCTASE"/>
    <property type="match status" value="1"/>
</dbReference>
<dbReference type="EMBL" id="VVYW01000009">
    <property type="protein sequence ID" value="KAA5408701.1"/>
    <property type="molecule type" value="Genomic_DNA"/>
</dbReference>
<dbReference type="Pfam" id="PF01565">
    <property type="entry name" value="FAD_binding_4"/>
    <property type="match status" value="1"/>
</dbReference>
<dbReference type="PROSITE" id="PS51387">
    <property type="entry name" value="FAD_PCMH"/>
    <property type="match status" value="1"/>
</dbReference>
<dbReference type="Proteomes" id="UP000325055">
    <property type="component" value="Unassembled WGS sequence"/>
</dbReference>
<sequence length="325" mass="37912">MFGAMLSDLKRMLSNHKIFFQEGVSLAEKTWIRRGGIVKYWIVPTSVEKLVVLVKYLYVNKLFFELVGHTSNIYFLNNYNPDIVISTRKINCFFDNDDVLICDCGVSMKILSKYCIEHGYRGFEGLIDLPGTVAAAVYNNSGCFKCSVSDLLIKVDFLDKNGDLIELNSRQMKFTHRSSCFKTKEMEGVILRVYLKKIKSDSVKLARIAADNRQYRKMYQESPKQNLGSTFATIPFKKNPLLFVSVLTKICVVFKVDKKRKWVLIKYILLFIYGKLELSRYISDYSLNRFVWIDEQADEKFWLYKLFIERISNSPQLEIEIKKIN</sequence>
<dbReference type="UniPathway" id="UPA00219"/>
<dbReference type="InterPro" id="IPR036318">
    <property type="entry name" value="FAD-bd_PCMH-like_sf"/>
</dbReference>
<dbReference type="EC" id="1.3.1.98" evidence="2"/>
<dbReference type="GO" id="GO:0008360">
    <property type="term" value="P:regulation of cell shape"/>
    <property type="evidence" value="ECO:0007669"/>
    <property type="project" value="UniProtKB-KW"/>
</dbReference>
<keyword evidence="2" id="KW-0961">Cell wall biogenesis/degradation</keyword>
<dbReference type="GO" id="GO:0009252">
    <property type="term" value="P:peptidoglycan biosynthetic process"/>
    <property type="evidence" value="ECO:0007669"/>
    <property type="project" value="UniProtKB-UniRule"/>
</dbReference>
<dbReference type="GO" id="GO:0005829">
    <property type="term" value="C:cytosol"/>
    <property type="evidence" value="ECO:0007669"/>
    <property type="project" value="TreeGrafter"/>
</dbReference>
<dbReference type="InterPro" id="IPR016169">
    <property type="entry name" value="FAD-bd_PCMH_sub2"/>
</dbReference>
<comment type="caution">
    <text evidence="4">The sequence shown here is derived from an EMBL/GenBank/DDBJ whole genome shotgun (WGS) entry which is preliminary data.</text>
</comment>
<keyword evidence="2" id="KW-0133">Cell shape</keyword>
<comment type="catalytic activity">
    <reaction evidence="2">
        <text>UDP-N-acetyl-alpha-D-muramate + NADP(+) = UDP-N-acetyl-3-O-(1-carboxyvinyl)-alpha-D-glucosamine + NADPH + H(+)</text>
        <dbReference type="Rhea" id="RHEA:12248"/>
        <dbReference type="ChEBI" id="CHEBI:15378"/>
        <dbReference type="ChEBI" id="CHEBI:57783"/>
        <dbReference type="ChEBI" id="CHEBI:58349"/>
        <dbReference type="ChEBI" id="CHEBI:68483"/>
        <dbReference type="ChEBI" id="CHEBI:70757"/>
        <dbReference type="EC" id="1.3.1.98"/>
    </reaction>
</comment>
<keyword evidence="2" id="KW-0573">Peptidoglycan synthesis</keyword>
<evidence type="ECO:0000256" key="2">
    <source>
        <dbReference type="HAMAP-Rule" id="MF_00037"/>
    </source>
</evidence>
<keyword evidence="2" id="KW-0132">Cell division</keyword>
<dbReference type="InterPro" id="IPR006094">
    <property type="entry name" value="Oxid_FAD_bind_N"/>
</dbReference>
<evidence type="ECO:0000256" key="1">
    <source>
        <dbReference type="ARBA" id="ARBA00022827"/>
    </source>
</evidence>
<dbReference type="HAMAP" id="MF_00037">
    <property type="entry name" value="MurB"/>
    <property type="match status" value="1"/>
</dbReference>
<dbReference type="InterPro" id="IPR016166">
    <property type="entry name" value="FAD-bd_PCMH"/>
</dbReference>
<gene>
    <name evidence="2" type="primary">murB</name>
    <name evidence="4" type="ORF">F2Y86_12950</name>
</gene>
<name>A0A5M6A8F1_9BACE</name>
<reference evidence="4 5" key="1">
    <citation type="journal article" date="2019" name="Nat. Med.">
        <title>A library of human gut bacterial isolates paired with longitudinal multiomics data enables mechanistic microbiome research.</title>
        <authorList>
            <person name="Poyet M."/>
            <person name="Groussin M."/>
            <person name="Gibbons S.M."/>
            <person name="Avila-Pacheco J."/>
            <person name="Jiang X."/>
            <person name="Kearney S.M."/>
            <person name="Perrotta A.R."/>
            <person name="Berdy B."/>
            <person name="Zhao S."/>
            <person name="Lieberman T.D."/>
            <person name="Swanson P.K."/>
            <person name="Smith M."/>
            <person name="Roesemann S."/>
            <person name="Alexander J.E."/>
            <person name="Rich S.A."/>
            <person name="Livny J."/>
            <person name="Vlamakis H."/>
            <person name="Clish C."/>
            <person name="Bullock K."/>
            <person name="Deik A."/>
            <person name="Scott J."/>
            <person name="Pierce K.A."/>
            <person name="Xavier R.J."/>
            <person name="Alm E.J."/>
        </authorList>
    </citation>
    <scope>NUCLEOTIDE SEQUENCE [LARGE SCALE GENOMIC DNA]</scope>
    <source>
        <strain evidence="4 5">BIOML-A7</strain>
    </source>
</reference>
<comment type="similarity">
    <text evidence="2">Belongs to the MurB family.</text>
</comment>
<dbReference type="GO" id="GO:0008762">
    <property type="term" value="F:UDP-N-acetylmuramate dehydrogenase activity"/>
    <property type="evidence" value="ECO:0007669"/>
    <property type="project" value="UniProtKB-UniRule"/>
</dbReference>
<dbReference type="Gene3D" id="3.30.43.10">
    <property type="entry name" value="Uridine Diphospho-n-acetylenolpyruvylglucosamine Reductase, domain 2"/>
    <property type="match status" value="1"/>
</dbReference>
<evidence type="ECO:0000313" key="5">
    <source>
        <dbReference type="Proteomes" id="UP000325055"/>
    </source>
</evidence>
<comment type="subcellular location">
    <subcellularLocation>
        <location evidence="2">Cytoplasm</location>
    </subcellularLocation>
</comment>
<evidence type="ECO:0000313" key="4">
    <source>
        <dbReference type="EMBL" id="KAA5408701.1"/>
    </source>
</evidence>
<feature type="domain" description="FAD-binding PCMH-type" evidence="3">
    <location>
        <begin position="34"/>
        <end position="200"/>
    </location>
</feature>
<organism evidence="4 5">
    <name type="scientific">Bacteroides cellulosilyticus</name>
    <dbReference type="NCBI Taxonomy" id="246787"/>
    <lineage>
        <taxon>Bacteria</taxon>
        <taxon>Pseudomonadati</taxon>
        <taxon>Bacteroidota</taxon>
        <taxon>Bacteroidia</taxon>
        <taxon>Bacteroidales</taxon>
        <taxon>Bacteroidaceae</taxon>
        <taxon>Bacteroides</taxon>
    </lineage>
</organism>
<keyword evidence="2" id="KW-0963">Cytoplasm</keyword>
<feature type="active site" description="Proton donor" evidence="2">
    <location>
        <position position="229"/>
    </location>
</feature>
<comment type="pathway">
    <text evidence="2">Cell wall biogenesis; peptidoglycan biosynthesis.</text>
</comment>
<accession>A0A5M6A8F1</accession>
<keyword evidence="2" id="KW-0285">Flavoprotein</keyword>
<dbReference type="InterPro" id="IPR003170">
    <property type="entry name" value="MurB"/>
</dbReference>
<comment type="function">
    <text evidence="2">Cell wall formation.</text>
</comment>
<dbReference type="AlphaFoldDB" id="A0A5M6A8F1"/>
<keyword evidence="2" id="KW-0131">Cell cycle</keyword>
<dbReference type="InterPro" id="IPR016167">
    <property type="entry name" value="FAD-bd_PCMH_sub1"/>
</dbReference>
<dbReference type="PANTHER" id="PTHR21071:SF4">
    <property type="entry name" value="UDP-N-ACETYLENOLPYRUVOYLGLUCOSAMINE REDUCTASE"/>
    <property type="match status" value="1"/>
</dbReference>
<protein>
    <recommendedName>
        <fullName evidence="2">UDP-N-acetylenolpyruvoylglucosamine reductase</fullName>
        <ecNumber evidence="2">1.3.1.98</ecNumber>
    </recommendedName>
    <alternativeName>
        <fullName evidence="2">UDP-N-acetylmuramate dehydrogenase</fullName>
    </alternativeName>
</protein>
<dbReference type="SUPFAM" id="SSF56176">
    <property type="entry name" value="FAD-binding/transporter-associated domain-like"/>
    <property type="match status" value="1"/>
</dbReference>
<evidence type="ECO:0000259" key="3">
    <source>
        <dbReference type="PROSITE" id="PS51387"/>
    </source>
</evidence>
<keyword evidence="2" id="KW-0560">Oxidoreductase</keyword>
<dbReference type="GO" id="GO:0051301">
    <property type="term" value="P:cell division"/>
    <property type="evidence" value="ECO:0007669"/>
    <property type="project" value="UniProtKB-KW"/>
</dbReference>
<dbReference type="GO" id="GO:0071949">
    <property type="term" value="F:FAD binding"/>
    <property type="evidence" value="ECO:0007669"/>
    <property type="project" value="InterPro"/>
</dbReference>
<feature type="active site" evidence="2">
    <location>
        <position position="177"/>
    </location>
</feature>
<proteinExistence type="inferred from homology"/>